<protein>
    <submittedName>
        <fullName evidence="2">Uncharacterized protein</fullName>
    </submittedName>
</protein>
<sequence length="130" mass="14782">MRPTTMDNTYLVRLKAYDARRGHVLRRYTYAGIKFQEERGWYRVEKPVADYLRTVRQLPGDAYSPLAFDVSTDAEAKAIDAAEADEAKVKRNASDELKLSAARPGGTLTTEDLPKASEEKDTRRAKREKD</sequence>
<evidence type="ECO:0000313" key="2">
    <source>
        <dbReference type="EMBL" id="EAU62669.1"/>
    </source>
</evidence>
<reference evidence="2 3" key="1">
    <citation type="submission" date="2006-04" db="EMBL/GenBank/DDBJ databases">
        <authorList>
            <person name="Nierman W.C."/>
        </authorList>
    </citation>
    <scope>NUCLEOTIDE SEQUENCE [LARGE SCALE GENOMIC DNA]</scope>
    <source>
        <strain evidence="2 3">DW4/3-1</strain>
    </source>
</reference>
<evidence type="ECO:0000256" key="1">
    <source>
        <dbReference type="SAM" id="MobiDB-lite"/>
    </source>
</evidence>
<organism evidence="2 3">
    <name type="scientific">Stigmatella aurantiaca (strain DW4/3-1)</name>
    <dbReference type="NCBI Taxonomy" id="378806"/>
    <lineage>
        <taxon>Bacteria</taxon>
        <taxon>Pseudomonadati</taxon>
        <taxon>Myxococcota</taxon>
        <taxon>Myxococcia</taxon>
        <taxon>Myxococcales</taxon>
        <taxon>Cystobacterineae</taxon>
        <taxon>Archangiaceae</taxon>
        <taxon>Stigmatella</taxon>
    </lineage>
</organism>
<proteinExistence type="predicted"/>
<dbReference type="AlphaFoldDB" id="Q08QA4"/>
<dbReference type="EMBL" id="AAMD01000216">
    <property type="protein sequence ID" value="EAU62669.1"/>
    <property type="molecule type" value="Genomic_DNA"/>
</dbReference>
<dbReference type="Proteomes" id="UP000032702">
    <property type="component" value="Unassembled WGS sequence"/>
</dbReference>
<comment type="caution">
    <text evidence="2">The sequence shown here is derived from an EMBL/GenBank/DDBJ whole genome shotgun (WGS) entry which is preliminary data.</text>
</comment>
<name>Q08QA4_STIAD</name>
<evidence type="ECO:0000313" key="3">
    <source>
        <dbReference type="Proteomes" id="UP000032702"/>
    </source>
</evidence>
<feature type="compositionally biased region" description="Basic and acidic residues" evidence="1">
    <location>
        <begin position="84"/>
        <end position="98"/>
    </location>
</feature>
<gene>
    <name evidence="2" type="ORF">STIAU_1291</name>
</gene>
<accession>Q08QA4</accession>
<dbReference type="PATRIC" id="fig|378806.16.peg.1456"/>
<feature type="compositionally biased region" description="Basic and acidic residues" evidence="1">
    <location>
        <begin position="112"/>
        <end position="130"/>
    </location>
</feature>
<feature type="region of interest" description="Disordered" evidence="1">
    <location>
        <begin position="84"/>
        <end position="130"/>
    </location>
</feature>